<gene>
    <name evidence="2" type="ORF">GCM10011531_02480</name>
</gene>
<protein>
    <submittedName>
        <fullName evidence="2">Uncharacterized protein</fullName>
    </submittedName>
</protein>
<proteinExistence type="predicted"/>
<evidence type="ECO:0000313" key="2">
    <source>
        <dbReference type="EMBL" id="GFZ76708.1"/>
    </source>
</evidence>
<sequence length="143" mass="17119">MNMITKKLDFSGGKNSWFDFWHTHIDWNGEGNKNWNKRKEFLDKLLNEFENIKSELKKYPNEYQTWIMIDENNSGEDGIYIHTKNPNSENFPLKIQTKKNIKCLNQNLSNFMKKTDLEIFGFEHEDGNYFYLSDKNYGISLTE</sequence>
<evidence type="ECO:0000256" key="1">
    <source>
        <dbReference type="SAM" id="Coils"/>
    </source>
</evidence>
<keyword evidence="3" id="KW-1185">Reference proteome</keyword>
<keyword evidence="1" id="KW-0175">Coiled coil</keyword>
<name>A0A8J2XE87_9FLAO</name>
<comment type="caution">
    <text evidence="2">The sequence shown here is derived from an EMBL/GenBank/DDBJ whole genome shotgun (WGS) entry which is preliminary data.</text>
</comment>
<reference evidence="2 3" key="1">
    <citation type="journal article" date="2014" name="Int. J. Syst. Evol. Microbiol.">
        <title>Complete genome sequence of Corynebacterium casei LMG S-19264T (=DSM 44701T), isolated from a smear-ripened cheese.</title>
        <authorList>
            <consortium name="US DOE Joint Genome Institute (JGI-PGF)"/>
            <person name="Walter F."/>
            <person name="Albersmeier A."/>
            <person name="Kalinowski J."/>
            <person name="Ruckert C."/>
        </authorList>
    </citation>
    <scope>NUCLEOTIDE SEQUENCE [LARGE SCALE GENOMIC DNA]</scope>
    <source>
        <strain evidence="2 3">CGMCC 1.15295</strain>
    </source>
</reference>
<dbReference type="AlphaFoldDB" id="A0A8J2XE87"/>
<accession>A0A8J2XE87</accession>
<dbReference type="Proteomes" id="UP000598120">
    <property type="component" value="Unassembled WGS sequence"/>
</dbReference>
<dbReference type="EMBL" id="BMIC01000001">
    <property type="protein sequence ID" value="GFZ76708.1"/>
    <property type="molecule type" value="Genomic_DNA"/>
</dbReference>
<organism evidence="2 3">
    <name type="scientific">Aquaticitalea lipolytica</name>
    <dbReference type="NCBI Taxonomy" id="1247562"/>
    <lineage>
        <taxon>Bacteria</taxon>
        <taxon>Pseudomonadati</taxon>
        <taxon>Bacteroidota</taxon>
        <taxon>Flavobacteriia</taxon>
        <taxon>Flavobacteriales</taxon>
        <taxon>Flavobacteriaceae</taxon>
        <taxon>Aquaticitalea</taxon>
    </lineage>
</organism>
<evidence type="ECO:0000313" key="3">
    <source>
        <dbReference type="Proteomes" id="UP000598120"/>
    </source>
</evidence>
<feature type="coiled-coil region" evidence="1">
    <location>
        <begin position="32"/>
        <end position="62"/>
    </location>
</feature>